<organism evidence="4 5">
    <name type="scientific">Hyalangium rubrum</name>
    <dbReference type="NCBI Taxonomy" id="3103134"/>
    <lineage>
        <taxon>Bacteria</taxon>
        <taxon>Pseudomonadati</taxon>
        <taxon>Myxococcota</taxon>
        <taxon>Myxococcia</taxon>
        <taxon>Myxococcales</taxon>
        <taxon>Cystobacterineae</taxon>
        <taxon>Archangiaceae</taxon>
        <taxon>Hyalangium</taxon>
    </lineage>
</organism>
<feature type="compositionally biased region" description="Pro residues" evidence="2">
    <location>
        <begin position="200"/>
        <end position="210"/>
    </location>
</feature>
<feature type="region of interest" description="Disordered" evidence="2">
    <location>
        <begin position="618"/>
        <end position="659"/>
    </location>
</feature>
<sequence length="659" mass="69251">MKPIAELLRYLSHPDITEIALTTGRCTMIKSLNGYEPVDGAVLTDEELNRTLLTMVGPARTAAVSEKPIKWAVRAEGVATLAVIAVRRGEGLSLRLLRSGETSTPTVSPRSAEGESRLAETTPAPGSTVGADTSLPAEAAEARPLVPASIAPVIPPLRPSETNLRVIKATAMFGQSQVHTSAPVPPPPPAARIETAPAPAARPPPPPPPLAARIEAVPAPAPAVRPPPPPPAARIEAVPAPEARPAPPPPPPAARTEAAPAPEARPVPPRARPDFWRDLPALLEEARRLGASDLHVVAERPALFRVAGELKSDGEVLSAEKVESWLLAQVPARLRPVLEREGSCDFALETEAHGRFRVNVSRQRTGLKGSFRVLARELPALESLGLPPELAQATRHAQGLVLLTSPAGHGKTSTVAALVDLLNRETKRHVLTLEEPVEYVHPRKKALVSQREVGTHTRSLATALRGALREDPDVLVVGELRDLETARVALAAVERGHLLLSTMNAPNAAVALTRLIELFPPAEQAQVRLTLASHLRLIVSQRLLPRADGAGVVAATEVLPGSAALGQLLRDTSQSLPASLQQRAKGLGLSRLDDSLANLVRAGKATLEVAQSFSESPEALEAAVTGKGPGPGAPPLSPEPGTNGQGVSKVGSLLGRRSA</sequence>
<evidence type="ECO:0000259" key="3">
    <source>
        <dbReference type="PROSITE" id="PS00662"/>
    </source>
</evidence>
<evidence type="ECO:0000313" key="5">
    <source>
        <dbReference type="Proteomes" id="UP001291309"/>
    </source>
</evidence>
<name>A0ABU5H306_9BACT</name>
<feature type="region of interest" description="Disordered" evidence="2">
    <location>
        <begin position="99"/>
        <end position="131"/>
    </location>
</feature>
<feature type="region of interest" description="Disordered" evidence="2">
    <location>
        <begin position="240"/>
        <end position="273"/>
    </location>
</feature>
<gene>
    <name evidence="4" type="ORF">SYV04_14880</name>
</gene>
<dbReference type="InterPro" id="IPR006321">
    <property type="entry name" value="PilT/PilU"/>
</dbReference>
<dbReference type="RefSeq" id="WP_321546410.1">
    <property type="nucleotide sequence ID" value="NZ_JAXIVS010000004.1"/>
</dbReference>
<evidence type="ECO:0000256" key="2">
    <source>
        <dbReference type="SAM" id="MobiDB-lite"/>
    </source>
</evidence>
<dbReference type="InterPro" id="IPR001482">
    <property type="entry name" value="T2SS/T4SS_dom"/>
</dbReference>
<dbReference type="InterPro" id="IPR027417">
    <property type="entry name" value="P-loop_NTPase"/>
</dbReference>
<dbReference type="PROSITE" id="PS00662">
    <property type="entry name" value="T2SP_E"/>
    <property type="match status" value="1"/>
</dbReference>
<evidence type="ECO:0000256" key="1">
    <source>
        <dbReference type="ARBA" id="ARBA00006611"/>
    </source>
</evidence>
<dbReference type="Pfam" id="PF00437">
    <property type="entry name" value="T2SSE"/>
    <property type="match status" value="1"/>
</dbReference>
<feature type="region of interest" description="Disordered" evidence="2">
    <location>
        <begin position="176"/>
        <end position="213"/>
    </location>
</feature>
<dbReference type="EMBL" id="JAXIVS010000004">
    <property type="protein sequence ID" value="MDY7227696.1"/>
    <property type="molecule type" value="Genomic_DNA"/>
</dbReference>
<dbReference type="InterPro" id="IPR050921">
    <property type="entry name" value="T4SS_GSP_E_ATPase"/>
</dbReference>
<dbReference type="Gene3D" id="3.30.450.90">
    <property type="match status" value="1"/>
</dbReference>
<accession>A0ABU5H306</accession>
<dbReference type="SUPFAM" id="SSF52540">
    <property type="entry name" value="P-loop containing nucleoside triphosphate hydrolases"/>
    <property type="match status" value="1"/>
</dbReference>
<protein>
    <submittedName>
        <fullName evidence="4">PilT/PilU family type 4a pilus ATPase</fullName>
    </submittedName>
</protein>
<dbReference type="NCBIfam" id="TIGR01420">
    <property type="entry name" value="pilT_fam"/>
    <property type="match status" value="1"/>
</dbReference>
<keyword evidence="5" id="KW-1185">Reference proteome</keyword>
<evidence type="ECO:0000313" key="4">
    <source>
        <dbReference type="EMBL" id="MDY7227696.1"/>
    </source>
</evidence>
<dbReference type="Gene3D" id="3.40.50.300">
    <property type="entry name" value="P-loop containing nucleotide triphosphate hydrolases"/>
    <property type="match status" value="1"/>
</dbReference>
<dbReference type="PANTHER" id="PTHR30486">
    <property type="entry name" value="TWITCHING MOTILITY PROTEIN PILT"/>
    <property type="match status" value="1"/>
</dbReference>
<comment type="caution">
    <text evidence="4">The sequence shown here is derived from an EMBL/GenBank/DDBJ whole genome shotgun (WGS) entry which is preliminary data.</text>
</comment>
<dbReference type="PANTHER" id="PTHR30486:SF6">
    <property type="entry name" value="TYPE IV PILUS RETRACTATION ATPASE PILT"/>
    <property type="match status" value="1"/>
</dbReference>
<feature type="domain" description="Bacterial type II secretion system protein E" evidence="3">
    <location>
        <begin position="468"/>
        <end position="482"/>
    </location>
</feature>
<comment type="similarity">
    <text evidence="1">Belongs to the GSP E family.</text>
</comment>
<reference evidence="4 5" key="1">
    <citation type="submission" date="2023-12" db="EMBL/GenBank/DDBJ databases">
        <title>the genome sequence of Hyalangium sp. s54d21.</title>
        <authorList>
            <person name="Zhang X."/>
        </authorList>
    </citation>
    <scope>NUCLEOTIDE SEQUENCE [LARGE SCALE GENOMIC DNA]</scope>
    <source>
        <strain evidence="5">s54d21</strain>
    </source>
</reference>
<dbReference type="Proteomes" id="UP001291309">
    <property type="component" value="Unassembled WGS sequence"/>
</dbReference>
<proteinExistence type="inferred from homology"/>
<feature type="compositionally biased region" description="Pro residues" evidence="2">
    <location>
        <begin position="242"/>
        <end position="253"/>
    </location>
</feature>